<feature type="compositionally biased region" description="Basic and acidic residues" evidence="1">
    <location>
        <begin position="1"/>
        <end position="13"/>
    </location>
</feature>
<evidence type="ECO:0000313" key="2">
    <source>
        <dbReference type="EMBL" id="MBE9376524.1"/>
    </source>
</evidence>
<gene>
    <name evidence="2" type="ORF">IQ251_18900</name>
</gene>
<dbReference type="EMBL" id="JADEYC010000045">
    <property type="protein sequence ID" value="MBE9376524.1"/>
    <property type="molecule type" value="Genomic_DNA"/>
</dbReference>
<evidence type="ECO:0000256" key="1">
    <source>
        <dbReference type="SAM" id="MobiDB-lite"/>
    </source>
</evidence>
<proteinExistence type="predicted"/>
<comment type="caution">
    <text evidence="2">The sequence shown here is derived from an EMBL/GenBank/DDBJ whole genome shotgun (WGS) entry which is preliminary data.</text>
</comment>
<organism evidence="2 3">
    <name type="scientific">Saccharopolyspora montiporae</name>
    <dbReference type="NCBI Taxonomy" id="2781240"/>
    <lineage>
        <taxon>Bacteria</taxon>
        <taxon>Bacillati</taxon>
        <taxon>Actinomycetota</taxon>
        <taxon>Actinomycetes</taxon>
        <taxon>Pseudonocardiales</taxon>
        <taxon>Pseudonocardiaceae</taxon>
        <taxon>Saccharopolyspora</taxon>
    </lineage>
</organism>
<protein>
    <submittedName>
        <fullName evidence="2">YbaB/EbfC family nucleoid-associated protein</fullName>
    </submittedName>
</protein>
<feature type="region of interest" description="Disordered" evidence="1">
    <location>
        <begin position="1"/>
        <end position="23"/>
    </location>
</feature>
<dbReference type="Proteomes" id="UP000598360">
    <property type="component" value="Unassembled WGS sequence"/>
</dbReference>
<feature type="region of interest" description="Disordered" evidence="1">
    <location>
        <begin position="68"/>
        <end position="114"/>
    </location>
</feature>
<dbReference type="AlphaFoldDB" id="A0A929G1Q5"/>
<name>A0A929G1Q5_9PSEU</name>
<sequence>MRQLEHNAEKATRNPEAVLNGSFSATSGNVTVWVDTLGRTEYYRIAPNSVFEGDEIRLIEGLNAATQEARRKADHLEFDEESDDARAQPASERPKQQPSWYQEPPHEGNATWLH</sequence>
<dbReference type="RefSeq" id="WP_193930312.1">
    <property type="nucleotide sequence ID" value="NZ_JADEYC010000045.1"/>
</dbReference>
<keyword evidence="3" id="KW-1185">Reference proteome</keyword>
<accession>A0A929G1Q5</accession>
<reference evidence="2" key="1">
    <citation type="submission" date="2020-10" db="EMBL/GenBank/DDBJ databases">
        <title>Diversity and distribution of actinomycetes associated with coral in the coast of Hainan.</title>
        <authorList>
            <person name="Li F."/>
        </authorList>
    </citation>
    <scope>NUCLEOTIDE SEQUENCE</scope>
    <source>
        <strain evidence="2">HNM0983</strain>
    </source>
</reference>
<evidence type="ECO:0000313" key="3">
    <source>
        <dbReference type="Proteomes" id="UP000598360"/>
    </source>
</evidence>